<gene>
    <name evidence="2" type="ORF">C7373_10429</name>
</gene>
<protein>
    <submittedName>
        <fullName evidence="2">Uncharacterized protein DUF3560</fullName>
    </submittedName>
</protein>
<sequence>MNDYEDKKQARIDYYREQAEKARAESGALSREASKMLEAIPLGQPLMPDHYSYKSDQRYRERAWNKQAKAVEAERKAAYYEGKAEAAELNTAISSDDPEAIEKLRTKLAGLEDWQSHMKRVNAYYRKNGTCLGCEGLTPDQALKLDHAVETGYSWEKCPYPSYQLSNNNQEIHRIRGRIQRLEAARSTEHVGWDFEGGSVSPNQELNRLQIFFDEKPAEELRTALKSGGFRWAPSEKAWQRQLNRQAIYAAGRIPALRPLSGEDPLSLRPRPPRREPPARGGPQR</sequence>
<dbReference type="EMBL" id="QEKK01000004">
    <property type="protein sequence ID" value="PVY58436.1"/>
    <property type="molecule type" value="Genomic_DNA"/>
</dbReference>
<feature type="region of interest" description="Disordered" evidence="1">
    <location>
        <begin position="258"/>
        <end position="285"/>
    </location>
</feature>
<reference evidence="2 3" key="1">
    <citation type="submission" date="2018-04" db="EMBL/GenBank/DDBJ databases">
        <title>Genomic Encyclopedia of Type Strains, Phase IV (KMG-IV): sequencing the most valuable type-strain genomes for metagenomic binning, comparative biology and taxonomic classification.</title>
        <authorList>
            <person name="Goeker M."/>
        </authorList>
    </citation>
    <scope>NUCLEOTIDE SEQUENCE [LARGE SCALE GENOMIC DNA]</scope>
    <source>
        <strain evidence="2 3">DSM 26588</strain>
    </source>
</reference>
<dbReference type="Proteomes" id="UP000245778">
    <property type="component" value="Unassembled WGS sequence"/>
</dbReference>
<proteinExistence type="predicted"/>
<dbReference type="GeneID" id="93228776"/>
<accession>A0A2U1CBY5</accession>
<organism evidence="2 3">
    <name type="scientific">Intestinimonas butyriciproducens</name>
    <dbReference type="NCBI Taxonomy" id="1297617"/>
    <lineage>
        <taxon>Bacteria</taxon>
        <taxon>Bacillati</taxon>
        <taxon>Bacillota</taxon>
        <taxon>Clostridia</taxon>
        <taxon>Eubacteriales</taxon>
        <taxon>Intestinimonas</taxon>
    </lineage>
</organism>
<dbReference type="RefSeq" id="WP_165366582.1">
    <property type="nucleotide sequence ID" value="NZ_CP011524.1"/>
</dbReference>
<dbReference type="InterPro" id="IPR021944">
    <property type="entry name" value="DUF3560"/>
</dbReference>
<name>A0A2U1CBY5_9FIRM</name>
<dbReference type="Pfam" id="PF12083">
    <property type="entry name" value="DUF3560"/>
    <property type="match status" value="1"/>
</dbReference>
<dbReference type="AlphaFoldDB" id="A0A2U1CBY5"/>
<comment type="caution">
    <text evidence="2">The sequence shown here is derived from an EMBL/GenBank/DDBJ whole genome shotgun (WGS) entry which is preliminary data.</text>
</comment>
<evidence type="ECO:0000256" key="1">
    <source>
        <dbReference type="SAM" id="MobiDB-lite"/>
    </source>
</evidence>
<evidence type="ECO:0000313" key="2">
    <source>
        <dbReference type="EMBL" id="PVY58436.1"/>
    </source>
</evidence>
<evidence type="ECO:0000313" key="3">
    <source>
        <dbReference type="Proteomes" id="UP000245778"/>
    </source>
</evidence>